<accession>A0ABW4LM06</accession>
<gene>
    <name evidence="1" type="ORF">ACFSCX_06505</name>
</gene>
<comment type="caution">
    <text evidence="1">The sequence shown here is derived from an EMBL/GenBank/DDBJ whole genome shotgun (WGS) entry which is preliminary data.</text>
</comment>
<organism evidence="1 2">
    <name type="scientific">Bacillus salitolerans</name>
    <dbReference type="NCBI Taxonomy" id="1437434"/>
    <lineage>
        <taxon>Bacteria</taxon>
        <taxon>Bacillati</taxon>
        <taxon>Bacillota</taxon>
        <taxon>Bacilli</taxon>
        <taxon>Bacillales</taxon>
        <taxon>Bacillaceae</taxon>
        <taxon>Bacillus</taxon>
    </lineage>
</organism>
<proteinExistence type="predicted"/>
<reference evidence="2" key="1">
    <citation type="journal article" date="2019" name="Int. J. Syst. Evol. Microbiol.">
        <title>The Global Catalogue of Microorganisms (GCM) 10K type strain sequencing project: providing services to taxonomists for standard genome sequencing and annotation.</title>
        <authorList>
            <consortium name="The Broad Institute Genomics Platform"/>
            <consortium name="The Broad Institute Genome Sequencing Center for Infectious Disease"/>
            <person name="Wu L."/>
            <person name="Ma J."/>
        </authorList>
    </citation>
    <scope>NUCLEOTIDE SEQUENCE [LARGE SCALE GENOMIC DNA]</scope>
    <source>
        <strain evidence="2">CCUG 49339</strain>
    </source>
</reference>
<sequence length="92" mass="10415">MSPRYVLIYEPIRLVIELPLGKSLISEQNFQAGDGEICFSYFRVINNSIPADIHQIINSELPKQVKWKKFKRESPSLASVISEGLLNIGVRA</sequence>
<dbReference type="Proteomes" id="UP001597214">
    <property type="component" value="Unassembled WGS sequence"/>
</dbReference>
<evidence type="ECO:0000313" key="1">
    <source>
        <dbReference type="EMBL" id="MFD1736214.1"/>
    </source>
</evidence>
<dbReference type="RefSeq" id="WP_377927361.1">
    <property type="nucleotide sequence ID" value="NZ_JBHUEM010000005.1"/>
</dbReference>
<dbReference type="EMBL" id="JBHUEM010000005">
    <property type="protein sequence ID" value="MFD1736214.1"/>
    <property type="molecule type" value="Genomic_DNA"/>
</dbReference>
<evidence type="ECO:0000313" key="2">
    <source>
        <dbReference type="Proteomes" id="UP001597214"/>
    </source>
</evidence>
<protein>
    <submittedName>
        <fullName evidence="1">Uncharacterized protein</fullName>
    </submittedName>
</protein>
<name>A0ABW4LM06_9BACI</name>
<keyword evidence="2" id="KW-1185">Reference proteome</keyword>